<dbReference type="EMBL" id="JBICBT010000427">
    <property type="protein sequence ID" value="KAL3114063.1"/>
    <property type="molecule type" value="Genomic_DNA"/>
</dbReference>
<dbReference type="InterPro" id="IPR027065">
    <property type="entry name" value="Lon_Prtase"/>
</dbReference>
<gene>
    <name evidence="2" type="ORF">niasHT_014966</name>
</gene>
<sequence length="268" mass="30825">MSVSPVIHRMLSVEMREKQQRLITLNDLGVDMEQFMEFWRPFRPLLCSVQFFQIRKNVLMLLKLADFFHVDWLKLRCETQLTNCVDIEQFEHQSAAHTEFERNCPFLCRVTGCNVGTRTQYEMRRHMQRNIRRLHALHDTIVKLRHAALNRVPNFLETHYIDVRVLPEDQKVSGTSTGLAVFAATCSLAFGQSLRMDTTMRGVINNQPNVGDLDGVGAIRKKVKGARSAGMKRIILPATSCELTRLPPSVREGIEIEEVRTCEEVVND</sequence>
<name>A0ABD2LFS1_9BILA</name>
<protein>
    <recommendedName>
        <fullName evidence="1">Lon proteolytic domain-containing protein</fullName>
    </recommendedName>
</protein>
<evidence type="ECO:0000313" key="3">
    <source>
        <dbReference type="Proteomes" id="UP001620626"/>
    </source>
</evidence>
<feature type="domain" description="Lon proteolytic" evidence="1">
    <location>
        <begin position="140"/>
        <end position="267"/>
    </location>
</feature>
<dbReference type="Gene3D" id="3.30.710.10">
    <property type="entry name" value="Potassium Channel Kv1.1, Chain A"/>
    <property type="match status" value="1"/>
</dbReference>
<dbReference type="InterPro" id="IPR011333">
    <property type="entry name" value="SKP1/BTB/POZ_sf"/>
</dbReference>
<dbReference type="PANTHER" id="PTHR10046">
    <property type="entry name" value="ATP DEPENDENT LON PROTEASE FAMILY MEMBER"/>
    <property type="match status" value="1"/>
</dbReference>
<dbReference type="InterPro" id="IPR008269">
    <property type="entry name" value="Lon_proteolytic"/>
</dbReference>
<evidence type="ECO:0000313" key="2">
    <source>
        <dbReference type="EMBL" id="KAL3114063.1"/>
    </source>
</evidence>
<dbReference type="AlphaFoldDB" id="A0ABD2LFS1"/>
<dbReference type="Gene3D" id="3.30.230.10">
    <property type="match status" value="1"/>
</dbReference>
<evidence type="ECO:0000259" key="1">
    <source>
        <dbReference type="Pfam" id="PF05362"/>
    </source>
</evidence>
<dbReference type="Proteomes" id="UP001620626">
    <property type="component" value="Unassembled WGS sequence"/>
</dbReference>
<dbReference type="InterPro" id="IPR014721">
    <property type="entry name" value="Ribsml_uS5_D2-typ_fold_subgr"/>
</dbReference>
<keyword evidence="3" id="KW-1185">Reference proteome</keyword>
<proteinExistence type="predicted"/>
<comment type="caution">
    <text evidence="2">The sequence shown here is derived from an EMBL/GenBank/DDBJ whole genome shotgun (WGS) entry which is preliminary data.</text>
</comment>
<reference evidence="2 3" key="1">
    <citation type="submission" date="2024-10" db="EMBL/GenBank/DDBJ databases">
        <authorList>
            <person name="Kim D."/>
        </authorList>
    </citation>
    <scope>NUCLEOTIDE SEQUENCE [LARGE SCALE GENOMIC DNA]</scope>
    <source>
        <strain evidence="2">BH-2024</strain>
    </source>
</reference>
<accession>A0ABD2LFS1</accession>
<dbReference type="SUPFAM" id="SSF54211">
    <property type="entry name" value="Ribosomal protein S5 domain 2-like"/>
    <property type="match status" value="1"/>
</dbReference>
<dbReference type="Pfam" id="PF05362">
    <property type="entry name" value="Lon_C"/>
    <property type="match status" value="1"/>
</dbReference>
<dbReference type="SUPFAM" id="SSF54695">
    <property type="entry name" value="POZ domain"/>
    <property type="match status" value="1"/>
</dbReference>
<organism evidence="2 3">
    <name type="scientific">Heterodera trifolii</name>
    <dbReference type="NCBI Taxonomy" id="157864"/>
    <lineage>
        <taxon>Eukaryota</taxon>
        <taxon>Metazoa</taxon>
        <taxon>Ecdysozoa</taxon>
        <taxon>Nematoda</taxon>
        <taxon>Chromadorea</taxon>
        <taxon>Rhabditida</taxon>
        <taxon>Tylenchina</taxon>
        <taxon>Tylenchomorpha</taxon>
        <taxon>Tylenchoidea</taxon>
        <taxon>Heteroderidae</taxon>
        <taxon>Heteroderinae</taxon>
        <taxon>Heterodera</taxon>
    </lineage>
</organism>
<dbReference type="InterPro" id="IPR020568">
    <property type="entry name" value="Ribosomal_Su5_D2-typ_SF"/>
</dbReference>